<dbReference type="EMBL" id="LKEJ01000134">
    <property type="protein sequence ID" value="KTB62015.1"/>
    <property type="molecule type" value="Genomic_DNA"/>
</dbReference>
<dbReference type="CDD" id="cd22657">
    <property type="entry name" value="ClyA_XaxA-like"/>
    <property type="match status" value="1"/>
</dbReference>
<name>A0A0W0HMK4_PSEVI</name>
<dbReference type="Gene3D" id="1.20.1170.10">
    <property type="match status" value="1"/>
</dbReference>
<evidence type="ECO:0000313" key="3">
    <source>
        <dbReference type="Proteomes" id="UP000053048"/>
    </source>
</evidence>
<dbReference type="NCBIfam" id="NF033928">
    <property type="entry name" value="alph_xenorhab_A"/>
    <property type="match status" value="1"/>
</dbReference>
<dbReference type="SUPFAM" id="SSF58100">
    <property type="entry name" value="Bacterial hemolysins"/>
    <property type="match status" value="1"/>
</dbReference>
<dbReference type="Proteomes" id="UP000053048">
    <property type="component" value="Unassembled WGS sequence"/>
</dbReference>
<comment type="caution">
    <text evidence="2">The sequence shown here is derived from an EMBL/GenBank/DDBJ whole genome shotgun (WGS) entry which is preliminary data.</text>
</comment>
<accession>A0A0W0HMK4</accession>
<protein>
    <submittedName>
        <fullName evidence="2">Toxin</fullName>
    </submittedName>
</protein>
<evidence type="ECO:0000313" key="2">
    <source>
        <dbReference type="EMBL" id="KTB62015.1"/>
    </source>
</evidence>
<keyword evidence="1" id="KW-0175">Coiled coil</keyword>
<gene>
    <name evidence="2" type="ORF">AO067_00960</name>
</gene>
<feature type="coiled-coil region" evidence="1">
    <location>
        <begin position="223"/>
        <end position="257"/>
    </location>
</feature>
<organism evidence="2 3">
    <name type="scientific">Pseudomonas viridiflava ICMP 13104</name>
    <dbReference type="NCBI Taxonomy" id="1198305"/>
    <lineage>
        <taxon>Bacteria</taxon>
        <taxon>Pseudomonadati</taxon>
        <taxon>Pseudomonadota</taxon>
        <taxon>Gammaproteobacteria</taxon>
        <taxon>Pseudomonadales</taxon>
        <taxon>Pseudomonadaceae</taxon>
        <taxon>Pseudomonas</taxon>
    </lineage>
</organism>
<proteinExistence type="predicted"/>
<evidence type="ECO:0000256" key="1">
    <source>
        <dbReference type="SAM" id="Coils"/>
    </source>
</evidence>
<dbReference type="AlphaFoldDB" id="A0A0W0HMK4"/>
<sequence>MSTAVESQLTDGKEHTVEDVSRVSKDLMDALTSQAADVARAPGLLITNEDVRRIRRYVNTGLSLPTKLEEVTHLVGGVDNGIPGLEPEAICDLYVGIQAHARSWSALETTMQKVGSDLHVFSGNLISIATNVVEFIKSLDSYQTLKVGDLTPAQIEQLPPVAIMDQDSKKLPGLLALVDDLKVYIKEHSASTTSTRVGVTEFKRRLKDDIAPDVALKIRLASSKDGDEEVTRLTAEVDQLNERINQKLAEYEEYSDYKWIGFWWGPLGGAISYSIYGPKASSALSEKDSLIEKKSQIEQKIKQFNKLLSDLLAFETSLQDLKARVDGAASGVSNIESLWVLLEELVDSSYDRIKNTNNAVYLVSFVSRFQTLMDNWKSIQSQAFDLLTAFNEALNEPVA</sequence>
<reference evidence="2 3" key="1">
    <citation type="submission" date="2015-09" db="EMBL/GenBank/DDBJ databases">
        <title>Genome sequence of ICMP 13104.</title>
        <authorList>
            <person name="Visnovsky S."/>
            <person name="Lu A."/>
            <person name="Panda P."/>
            <person name="Pitman A."/>
        </authorList>
    </citation>
    <scope>NUCLEOTIDE SEQUENCE [LARGE SCALE GENOMIC DNA]</scope>
    <source>
        <strain evidence="2 3">ICMP 13104</strain>
    </source>
</reference>
<keyword evidence="3" id="KW-1185">Reference proteome</keyword>